<evidence type="ECO:0000256" key="4">
    <source>
        <dbReference type="SAM" id="SignalP"/>
    </source>
</evidence>
<feature type="repeat" description="TPR" evidence="3">
    <location>
        <begin position="75"/>
        <end position="108"/>
    </location>
</feature>
<evidence type="ECO:0000256" key="2">
    <source>
        <dbReference type="ARBA" id="ARBA00022803"/>
    </source>
</evidence>
<evidence type="ECO:0000256" key="3">
    <source>
        <dbReference type="PROSITE-ProRule" id="PRU00339"/>
    </source>
</evidence>
<sequence>MRNQPWPRRLQPLSLLTIAGLALLSQAPLAPRLAHADEEGMEATYREHITRCQKGGDRQAVVACEKALQLRPDDFMTWTNLGVRLGNLGDYEAALEAHNRALRLRPTYSLALVNRCADQVALNRWVEAISSCEQALEGDGRWGQLGPAIAWYNLALAQQGLERYDRSRQSLNRALELDGSLAAAWNRLGYAWERLGNPEEAVQAYRQALELAPSRSEYRENLNRAQGRLRF</sequence>
<proteinExistence type="predicted"/>
<dbReference type="InterPro" id="IPR011990">
    <property type="entry name" value="TPR-like_helical_dom_sf"/>
</dbReference>
<dbReference type="PROSITE" id="PS50005">
    <property type="entry name" value="TPR"/>
    <property type="match status" value="3"/>
</dbReference>
<keyword evidence="6" id="KW-1185">Reference proteome</keyword>
<dbReference type="Gene3D" id="1.25.40.10">
    <property type="entry name" value="Tetratricopeptide repeat domain"/>
    <property type="match status" value="2"/>
</dbReference>
<keyword evidence="1" id="KW-0677">Repeat</keyword>
<feature type="repeat" description="TPR" evidence="3">
    <location>
        <begin position="182"/>
        <end position="215"/>
    </location>
</feature>
<feature type="chain" id="PRO_5047351067" evidence="4">
    <location>
        <begin position="37"/>
        <end position="231"/>
    </location>
</feature>
<dbReference type="RefSeq" id="WP_252663371.1">
    <property type="nucleotide sequence ID" value="NZ_CP098611.1"/>
</dbReference>
<dbReference type="PROSITE" id="PS50293">
    <property type="entry name" value="TPR_REGION"/>
    <property type="match status" value="1"/>
</dbReference>
<keyword evidence="4" id="KW-0732">Signal</keyword>
<keyword evidence="2 3" id="KW-0802">TPR repeat</keyword>
<dbReference type="InterPro" id="IPR047150">
    <property type="entry name" value="SGT"/>
</dbReference>
<gene>
    <name evidence="5" type="ORF">NEA10_00960</name>
</gene>
<name>A0ABY5ASX6_9CYAN</name>
<dbReference type="Pfam" id="PF00515">
    <property type="entry name" value="TPR_1"/>
    <property type="match status" value="1"/>
</dbReference>
<accession>A0ABY5ASX6</accession>
<dbReference type="Pfam" id="PF13431">
    <property type="entry name" value="TPR_17"/>
    <property type="match status" value="1"/>
</dbReference>
<dbReference type="Pfam" id="PF07719">
    <property type="entry name" value="TPR_2"/>
    <property type="match status" value="1"/>
</dbReference>
<dbReference type="PANTHER" id="PTHR45831">
    <property type="entry name" value="LD24721P"/>
    <property type="match status" value="1"/>
</dbReference>
<protein>
    <submittedName>
        <fullName evidence="5">Tetratricopeptide repeat protein</fullName>
    </submittedName>
</protein>
<dbReference type="PANTHER" id="PTHR45831:SF2">
    <property type="entry name" value="LD24721P"/>
    <property type="match status" value="1"/>
</dbReference>
<dbReference type="SMART" id="SM00028">
    <property type="entry name" value="TPR"/>
    <property type="match status" value="5"/>
</dbReference>
<dbReference type="InterPro" id="IPR013105">
    <property type="entry name" value="TPR_2"/>
</dbReference>
<reference evidence="5" key="1">
    <citation type="submission" date="2022-06" db="EMBL/GenBank/DDBJ databases">
        <title>Genome sequence of Phormidium yuhuli AB48 isolated from an industrial photobioreactor environment.</title>
        <authorList>
            <person name="Qiu Y."/>
            <person name="Noonan A.J.C."/>
            <person name="Dofher K."/>
            <person name="Koch M."/>
            <person name="Kieft B."/>
            <person name="Lin X."/>
            <person name="Ziels R.M."/>
            <person name="Hallam S.J."/>
        </authorList>
    </citation>
    <scope>NUCLEOTIDE SEQUENCE</scope>
    <source>
        <strain evidence="5">AB48</strain>
    </source>
</reference>
<evidence type="ECO:0000313" key="5">
    <source>
        <dbReference type="EMBL" id="USR91344.1"/>
    </source>
</evidence>
<dbReference type="InterPro" id="IPR019734">
    <property type="entry name" value="TPR_rpt"/>
</dbReference>
<organism evidence="5 6">
    <name type="scientific">Phormidium yuhuli AB48</name>
    <dbReference type="NCBI Taxonomy" id="2940671"/>
    <lineage>
        <taxon>Bacteria</taxon>
        <taxon>Bacillati</taxon>
        <taxon>Cyanobacteriota</taxon>
        <taxon>Cyanophyceae</taxon>
        <taxon>Oscillatoriophycideae</taxon>
        <taxon>Oscillatoriales</taxon>
        <taxon>Oscillatoriaceae</taxon>
        <taxon>Phormidium</taxon>
        <taxon>Phormidium yuhuli</taxon>
    </lineage>
</organism>
<feature type="repeat" description="TPR" evidence="3">
    <location>
        <begin position="148"/>
        <end position="181"/>
    </location>
</feature>
<evidence type="ECO:0000256" key="1">
    <source>
        <dbReference type="ARBA" id="ARBA00022737"/>
    </source>
</evidence>
<evidence type="ECO:0000313" key="6">
    <source>
        <dbReference type="Proteomes" id="UP001056708"/>
    </source>
</evidence>
<dbReference type="EMBL" id="CP098611">
    <property type="protein sequence ID" value="USR91344.1"/>
    <property type="molecule type" value="Genomic_DNA"/>
</dbReference>
<dbReference type="SUPFAM" id="SSF48452">
    <property type="entry name" value="TPR-like"/>
    <property type="match status" value="1"/>
</dbReference>
<dbReference type="Proteomes" id="UP001056708">
    <property type="component" value="Chromosome"/>
</dbReference>
<feature type="signal peptide" evidence="4">
    <location>
        <begin position="1"/>
        <end position="36"/>
    </location>
</feature>